<reference evidence="2 3" key="1">
    <citation type="submission" date="2019-05" db="EMBL/GenBank/DDBJ databases">
        <title>Another draft genome of Portunus trituberculatus and its Hox gene families provides insights of decapod evolution.</title>
        <authorList>
            <person name="Jeong J.-H."/>
            <person name="Song I."/>
            <person name="Kim S."/>
            <person name="Choi T."/>
            <person name="Kim D."/>
            <person name="Ryu S."/>
            <person name="Kim W."/>
        </authorList>
    </citation>
    <scope>NUCLEOTIDE SEQUENCE [LARGE SCALE GENOMIC DNA]</scope>
    <source>
        <tissue evidence="2">Muscle</tissue>
    </source>
</reference>
<protein>
    <submittedName>
        <fullName evidence="2">Uncharacterized protein</fullName>
    </submittedName>
</protein>
<dbReference type="AlphaFoldDB" id="A0A5B7EIB6"/>
<organism evidence="2 3">
    <name type="scientific">Portunus trituberculatus</name>
    <name type="common">Swimming crab</name>
    <name type="synonym">Neptunus trituberculatus</name>
    <dbReference type="NCBI Taxonomy" id="210409"/>
    <lineage>
        <taxon>Eukaryota</taxon>
        <taxon>Metazoa</taxon>
        <taxon>Ecdysozoa</taxon>
        <taxon>Arthropoda</taxon>
        <taxon>Crustacea</taxon>
        <taxon>Multicrustacea</taxon>
        <taxon>Malacostraca</taxon>
        <taxon>Eumalacostraca</taxon>
        <taxon>Eucarida</taxon>
        <taxon>Decapoda</taxon>
        <taxon>Pleocyemata</taxon>
        <taxon>Brachyura</taxon>
        <taxon>Eubrachyura</taxon>
        <taxon>Portunoidea</taxon>
        <taxon>Portunidae</taxon>
        <taxon>Portuninae</taxon>
        <taxon>Portunus</taxon>
    </lineage>
</organism>
<dbReference type="EMBL" id="VSRR010003010">
    <property type="protein sequence ID" value="MPC34230.1"/>
    <property type="molecule type" value="Genomic_DNA"/>
</dbReference>
<dbReference type="Proteomes" id="UP000324222">
    <property type="component" value="Unassembled WGS sequence"/>
</dbReference>
<gene>
    <name evidence="2" type="ORF">E2C01_027613</name>
</gene>
<proteinExistence type="predicted"/>
<evidence type="ECO:0000313" key="2">
    <source>
        <dbReference type="EMBL" id="MPC34230.1"/>
    </source>
</evidence>
<feature type="compositionally biased region" description="Low complexity" evidence="1">
    <location>
        <begin position="12"/>
        <end position="24"/>
    </location>
</feature>
<feature type="compositionally biased region" description="Basic and acidic residues" evidence="1">
    <location>
        <begin position="1"/>
        <end position="11"/>
    </location>
</feature>
<sequence>MKEAQLPRKSDQSPQQTTQDTRSQLGYISKHTTHQRNLPNDSRHMNSVSRAVSPDSHCTATDRQIDRQTNVTVLSHLQKAEL</sequence>
<accession>A0A5B7EIB6</accession>
<feature type="region of interest" description="Disordered" evidence="1">
    <location>
        <begin position="1"/>
        <end position="64"/>
    </location>
</feature>
<evidence type="ECO:0000256" key="1">
    <source>
        <dbReference type="SAM" id="MobiDB-lite"/>
    </source>
</evidence>
<feature type="compositionally biased region" description="Polar residues" evidence="1">
    <location>
        <begin position="35"/>
        <end position="64"/>
    </location>
</feature>
<evidence type="ECO:0000313" key="3">
    <source>
        <dbReference type="Proteomes" id="UP000324222"/>
    </source>
</evidence>
<comment type="caution">
    <text evidence="2">The sequence shown here is derived from an EMBL/GenBank/DDBJ whole genome shotgun (WGS) entry which is preliminary data.</text>
</comment>
<keyword evidence="3" id="KW-1185">Reference proteome</keyword>
<name>A0A5B7EIB6_PORTR</name>